<geneLocation type="plasmid" evidence="4">
    <name>phsal1</name>
</geneLocation>
<reference evidence="3 5" key="2">
    <citation type="submission" date="2019-07" db="EMBL/GenBank/DDBJ databases">
        <title>Genomic Encyclopedia of Archaeal and Bacterial Type Strains, Phase II (KMG-II): from individual species to whole genera.</title>
        <authorList>
            <person name="Goeker M."/>
        </authorList>
    </citation>
    <scope>NUCLEOTIDE SEQUENCE [LARGE SCALE GENOMIC DNA]</scope>
    <source>
        <strain evidence="3 5">DSM 3754</strain>
    </source>
</reference>
<evidence type="ECO:0000256" key="1">
    <source>
        <dbReference type="SAM" id="MobiDB-lite"/>
    </source>
</evidence>
<dbReference type="GeneID" id="68695188"/>
<feature type="region of interest" description="Disordered" evidence="1">
    <location>
        <begin position="1"/>
        <end position="61"/>
    </location>
</feature>
<evidence type="ECO:0000313" key="4">
    <source>
        <dbReference type="Proteomes" id="UP000296216"/>
    </source>
</evidence>
<dbReference type="AlphaFoldDB" id="A0A4D6GZ55"/>
<dbReference type="Proteomes" id="UP000296216">
    <property type="component" value="Plasmid pHSAL1"/>
</dbReference>
<feature type="compositionally biased region" description="Acidic residues" evidence="1">
    <location>
        <begin position="19"/>
        <end position="29"/>
    </location>
</feature>
<name>A0A4D6GZ55_HALS9</name>
<keyword evidence="2" id="KW-0614">Plasmid</keyword>
<gene>
    <name evidence="3" type="ORF">APQ99_02139</name>
    <name evidence="2" type="ORF">HBSAL_12160</name>
</gene>
<dbReference type="EMBL" id="CP038632">
    <property type="protein sequence ID" value="QCC46012.1"/>
    <property type="molecule type" value="Genomic_DNA"/>
</dbReference>
<evidence type="ECO:0000313" key="3">
    <source>
        <dbReference type="EMBL" id="TYO75009.1"/>
    </source>
</evidence>
<reference evidence="2 4" key="1">
    <citation type="journal article" date="2019" name="Microbiol. Resour. Announc.">
        <title>The Genome Sequence of the Halobacterium salinarum Type Strain Is Closely Related to That of Laboratory Strains NRC-1 and R1.</title>
        <authorList>
            <person name="Pfeiffer F."/>
            <person name="Marchfelder A."/>
            <person name="Habermann B."/>
            <person name="Dyall-Smith M.L."/>
        </authorList>
    </citation>
    <scope>NUCLEOTIDE SEQUENCE [LARGE SCALE GENOMIC DNA]</scope>
    <source>
        <strain evidence="2">91-R6</strain>
        <strain evidence="4">ATCC 33171 / DSM 3754 / JCM 8978 / NBRC 102687 / NCIMB 764 / 91-R6</strain>
        <plasmid evidence="4">phsal1</plasmid>
    </source>
</reference>
<reference evidence="2" key="3">
    <citation type="journal article" name="MicrobiologyOpen">
        <title>Whole-genome comparison between the type strain of Halobacterium salinarum (DSM 3754(T)) and the laboratory strains R1 and NRC-1.</title>
        <authorList>
            <person name="Pfeiffer F."/>
            <person name="Losensky G."/>
            <person name="Marchfelder A."/>
            <person name="Habermann B."/>
            <person name="Dyall-Smith M."/>
        </authorList>
    </citation>
    <scope>NUCLEOTIDE SEQUENCE</scope>
    <source>
        <strain evidence="2">91-R6</strain>
    </source>
</reference>
<dbReference type="EMBL" id="VRYN01000008">
    <property type="protein sequence ID" value="TYO75009.1"/>
    <property type="molecule type" value="Genomic_DNA"/>
</dbReference>
<dbReference type="InterPro" id="IPR058276">
    <property type="entry name" value="DUF7970"/>
</dbReference>
<dbReference type="Pfam" id="PF25925">
    <property type="entry name" value="DUF7970"/>
    <property type="match status" value="1"/>
</dbReference>
<protein>
    <recommendedName>
        <fullName evidence="6">Acyl-CoA dehydrogenase</fullName>
    </recommendedName>
</protein>
<dbReference type="RefSeq" id="WP_010904098.1">
    <property type="nucleotide sequence ID" value="NZ_VRYN01000008.1"/>
</dbReference>
<dbReference type="Proteomes" id="UP000323075">
    <property type="component" value="Unassembled WGS sequence"/>
</dbReference>
<sequence>MGNSFKQGAGDLDFGGDSTADEDEADDATESGPDAADPTPTEQGATSETDGHTYPYFVRRNTVGDERDNRLEVFARDRVVAQEAEFRRQLAARLDTDAVSKTDAREYALLAAFDNVDAVADRMANDGYGETE</sequence>
<accession>A0A4D6GZ55</accession>
<evidence type="ECO:0008006" key="6">
    <source>
        <dbReference type="Google" id="ProtNLM"/>
    </source>
</evidence>
<proteinExistence type="predicted"/>
<evidence type="ECO:0000313" key="5">
    <source>
        <dbReference type="Proteomes" id="UP000323075"/>
    </source>
</evidence>
<evidence type="ECO:0000313" key="2">
    <source>
        <dbReference type="EMBL" id="QCC46012.1"/>
    </source>
</evidence>
<organism evidence="2 4">
    <name type="scientific">Halobacterium salinarum (strain ATCC 33171 / DSM 3754 / JCM 8978 / NBRC 102687 / NCIMB 764 / 91-R6)</name>
    <dbReference type="NCBI Taxonomy" id="2597657"/>
    <lineage>
        <taxon>Archaea</taxon>
        <taxon>Methanobacteriati</taxon>
        <taxon>Methanobacteriota</taxon>
        <taxon>Stenosarchaea group</taxon>
        <taxon>Halobacteria</taxon>
        <taxon>Halobacteriales</taxon>
        <taxon>Halobacteriaceae</taxon>
        <taxon>Halobacterium</taxon>
    </lineage>
</organism>
<geneLocation type="plasmid" evidence="2">
    <name>pHSAL1</name>
</geneLocation>